<dbReference type="EMBL" id="QBIY01011909">
    <property type="protein sequence ID" value="RXN28015.1"/>
    <property type="molecule type" value="Genomic_DNA"/>
</dbReference>
<evidence type="ECO:0000256" key="7">
    <source>
        <dbReference type="ARBA" id="ARBA00022949"/>
    </source>
</evidence>
<dbReference type="GO" id="GO:0005198">
    <property type="term" value="F:structural molecule activity"/>
    <property type="evidence" value="ECO:0007669"/>
    <property type="project" value="InterPro"/>
</dbReference>
<evidence type="ECO:0000256" key="6">
    <source>
        <dbReference type="ARBA" id="ARBA00022692"/>
    </source>
</evidence>
<evidence type="ECO:0000256" key="3">
    <source>
        <dbReference type="ARBA" id="ARBA00008295"/>
    </source>
</evidence>
<evidence type="ECO:0000256" key="4">
    <source>
        <dbReference type="ARBA" id="ARBA00022427"/>
    </source>
</evidence>
<gene>
    <name evidence="13" type="ORF">ROHU_019660</name>
    <name evidence="12" type="ORF">ROHU_023452</name>
</gene>
<feature type="transmembrane region" description="Helical" evidence="11">
    <location>
        <begin position="58"/>
        <end position="83"/>
    </location>
</feature>
<dbReference type="EMBL" id="QBIY01012593">
    <property type="protein sequence ID" value="RXN22419.1"/>
    <property type="molecule type" value="Genomic_DNA"/>
</dbReference>
<dbReference type="Proteomes" id="UP000290572">
    <property type="component" value="Unassembled WGS sequence"/>
</dbReference>
<dbReference type="GO" id="GO:0005923">
    <property type="term" value="C:bicellular tight junction"/>
    <property type="evidence" value="ECO:0007669"/>
    <property type="project" value="UniProtKB-SubCell"/>
</dbReference>
<dbReference type="GO" id="GO:0005886">
    <property type="term" value="C:plasma membrane"/>
    <property type="evidence" value="ECO:0007669"/>
    <property type="project" value="UniProtKB-SubCell"/>
</dbReference>
<keyword evidence="9 11" id="KW-0472">Membrane</keyword>
<proteinExistence type="inferred from homology"/>
<feature type="transmembrane region" description="Helical" evidence="11">
    <location>
        <begin position="18"/>
        <end position="38"/>
    </location>
</feature>
<evidence type="ECO:0000313" key="12">
    <source>
        <dbReference type="EMBL" id="RXN22419.1"/>
    </source>
</evidence>
<dbReference type="AlphaFoldDB" id="A0A498NDR5"/>
<evidence type="ECO:0000256" key="5">
    <source>
        <dbReference type="ARBA" id="ARBA00022475"/>
    </source>
</evidence>
<accession>A0A498NDR5</accession>
<dbReference type="PANTHER" id="PTHR12002">
    <property type="entry name" value="CLAUDIN"/>
    <property type="match status" value="1"/>
</dbReference>
<feature type="transmembrane region" description="Helical" evidence="11">
    <location>
        <begin position="103"/>
        <end position="121"/>
    </location>
</feature>
<dbReference type="InterPro" id="IPR006187">
    <property type="entry name" value="Claudin"/>
</dbReference>
<dbReference type="Gene3D" id="1.20.140.150">
    <property type="match status" value="1"/>
</dbReference>
<dbReference type="STRING" id="84645.A0A498NDR5"/>
<comment type="similarity">
    <text evidence="3">Belongs to the claudin family.</text>
</comment>
<comment type="subcellular location">
    <subcellularLocation>
        <location evidence="1">Cell junction</location>
        <location evidence="1">Tight junction</location>
    </subcellularLocation>
    <subcellularLocation>
        <location evidence="2">Cell membrane</location>
        <topology evidence="2">Multi-pass membrane protein</topology>
    </subcellularLocation>
</comment>
<dbReference type="InterPro" id="IPR004031">
    <property type="entry name" value="PMP22/EMP/MP20/Claudin"/>
</dbReference>
<reference evidence="13 14" key="1">
    <citation type="submission" date="2018-03" db="EMBL/GenBank/DDBJ databases">
        <title>Draft genome sequence of Rohu Carp (Labeo rohita).</title>
        <authorList>
            <person name="Das P."/>
            <person name="Kushwaha B."/>
            <person name="Joshi C.G."/>
            <person name="Kumar D."/>
            <person name="Nagpure N.S."/>
            <person name="Sahoo L."/>
            <person name="Das S.P."/>
            <person name="Bit A."/>
            <person name="Patnaik S."/>
            <person name="Meher P.K."/>
            <person name="Jayasankar P."/>
            <person name="Koringa P.G."/>
            <person name="Patel N.V."/>
            <person name="Hinsu A.T."/>
            <person name="Kumar R."/>
            <person name="Pandey M."/>
            <person name="Agarwal S."/>
            <person name="Srivastava S."/>
            <person name="Singh M."/>
            <person name="Iquebal M.A."/>
            <person name="Jaiswal S."/>
            <person name="Angadi U.B."/>
            <person name="Kumar N."/>
            <person name="Raza M."/>
            <person name="Shah T.M."/>
            <person name="Rai A."/>
            <person name="Jena J.K."/>
        </authorList>
    </citation>
    <scope>NUCLEOTIDE SEQUENCE [LARGE SCALE GENOMIC DNA]</scope>
    <source>
        <strain evidence="13">DASCIFA01</strain>
        <tissue evidence="13">Testis</tissue>
    </source>
</reference>
<keyword evidence="4" id="KW-0796">Tight junction</keyword>
<evidence type="ECO:0000256" key="2">
    <source>
        <dbReference type="ARBA" id="ARBA00004651"/>
    </source>
</evidence>
<evidence type="ECO:0000256" key="1">
    <source>
        <dbReference type="ARBA" id="ARBA00004435"/>
    </source>
</evidence>
<keyword evidence="6 11" id="KW-0812">Transmembrane</keyword>
<sequence length="169" mass="17920">MQCKVYDSMLALSPDLKAARVLVVFSILVGIVGILISLVSGKCTNFIAEERGKVKASIVAGVLLMVSGVLCLITVSWTAVIIVNDFYNPLLLDAQRRELGASLYLGWAAGLLLVLGGGLLCSSCPPKENCSTSVIYNPVKMSKPSSGSDALLRHTAPTSRSPIPPKIYI</sequence>
<evidence type="ECO:0000313" key="14">
    <source>
        <dbReference type="Proteomes" id="UP000290572"/>
    </source>
</evidence>
<keyword evidence="7" id="KW-0965">Cell junction</keyword>
<protein>
    <submittedName>
        <fullName evidence="13">Claudin-4-like protein</fullName>
    </submittedName>
</protein>
<feature type="region of interest" description="Disordered" evidence="10">
    <location>
        <begin position="147"/>
        <end position="169"/>
    </location>
</feature>
<evidence type="ECO:0000256" key="8">
    <source>
        <dbReference type="ARBA" id="ARBA00022989"/>
    </source>
</evidence>
<organism evidence="13 14">
    <name type="scientific">Labeo rohita</name>
    <name type="common">Indian major carp</name>
    <name type="synonym">Cyprinus rohita</name>
    <dbReference type="NCBI Taxonomy" id="84645"/>
    <lineage>
        <taxon>Eukaryota</taxon>
        <taxon>Metazoa</taxon>
        <taxon>Chordata</taxon>
        <taxon>Craniata</taxon>
        <taxon>Vertebrata</taxon>
        <taxon>Euteleostomi</taxon>
        <taxon>Actinopterygii</taxon>
        <taxon>Neopterygii</taxon>
        <taxon>Teleostei</taxon>
        <taxon>Ostariophysi</taxon>
        <taxon>Cypriniformes</taxon>
        <taxon>Cyprinidae</taxon>
        <taxon>Labeoninae</taxon>
        <taxon>Labeonini</taxon>
        <taxon>Labeo</taxon>
    </lineage>
</organism>
<evidence type="ECO:0000256" key="9">
    <source>
        <dbReference type="ARBA" id="ARBA00023136"/>
    </source>
</evidence>
<evidence type="ECO:0000313" key="13">
    <source>
        <dbReference type="EMBL" id="RXN28015.1"/>
    </source>
</evidence>
<dbReference type="Pfam" id="PF00822">
    <property type="entry name" value="PMP22_Claudin"/>
    <property type="match status" value="1"/>
</dbReference>
<keyword evidence="14" id="KW-1185">Reference proteome</keyword>
<evidence type="ECO:0000256" key="11">
    <source>
        <dbReference type="SAM" id="Phobius"/>
    </source>
</evidence>
<name>A0A498NDR5_LABRO</name>
<keyword evidence="5" id="KW-1003">Cell membrane</keyword>
<comment type="caution">
    <text evidence="13">The sequence shown here is derived from an EMBL/GenBank/DDBJ whole genome shotgun (WGS) entry which is preliminary data.</text>
</comment>
<keyword evidence="8 11" id="KW-1133">Transmembrane helix</keyword>
<dbReference type="PRINTS" id="PR01077">
    <property type="entry name" value="CLAUDIN"/>
</dbReference>
<evidence type="ECO:0000256" key="10">
    <source>
        <dbReference type="SAM" id="MobiDB-lite"/>
    </source>
</evidence>